<feature type="chain" id="PRO_5045443513" evidence="3">
    <location>
        <begin position="37"/>
        <end position="855"/>
    </location>
</feature>
<dbReference type="InterPro" id="IPR036907">
    <property type="entry name" value="5'-Nucleotdase_C_sf"/>
</dbReference>
<comment type="caution">
    <text evidence="5">The sequence shown here is derived from an EMBL/GenBank/DDBJ whole genome shotgun (WGS) entry which is preliminary data.</text>
</comment>
<dbReference type="Proteomes" id="UP000698222">
    <property type="component" value="Unassembled WGS sequence"/>
</dbReference>
<protein>
    <submittedName>
        <fullName evidence="5">5'-nucleotidase</fullName>
        <ecNumber evidence="5">3.1.3.5</ecNumber>
    </submittedName>
</protein>
<dbReference type="EC" id="3.1.3.5" evidence="5"/>
<gene>
    <name evidence="5" type="ORF">JOF44_001885</name>
</gene>
<dbReference type="RefSeq" id="WP_209890245.1">
    <property type="nucleotide sequence ID" value="NZ_BAAAJV010000005.1"/>
</dbReference>
<evidence type="ECO:0000256" key="3">
    <source>
        <dbReference type="SAM" id="SignalP"/>
    </source>
</evidence>
<feature type="compositionally biased region" description="Acidic residues" evidence="1">
    <location>
        <begin position="752"/>
        <end position="777"/>
    </location>
</feature>
<dbReference type="Gene3D" id="3.60.21.10">
    <property type="match status" value="1"/>
</dbReference>
<accession>A0ABS4YJK8</accession>
<dbReference type="SUPFAM" id="SSF56300">
    <property type="entry name" value="Metallo-dependent phosphatases"/>
    <property type="match status" value="1"/>
</dbReference>
<proteinExistence type="predicted"/>
<keyword evidence="2" id="KW-0472">Membrane</keyword>
<dbReference type="PANTHER" id="PTHR11575:SF24">
    <property type="entry name" value="5'-NUCLEOTIDASE"/>
    <property type="match status" value="1"/>
</dbReference>
<dbReference type="PRINTS" id="PR01607">
    <property type="entry name" value="APYRASEFAMLY"/>
</dbReference>
<evidence type="ECO:0000256" key="1">
    <source>
        <dbReference type="SAM" id="MobiDB-lite"/>
    </source>
</evidence>
<keyword evidence="5" id="KW-0378">Hydrolase</keyword>
<dbReference type="InterPro" id="IPR008334">
    <property type="entry name" value="5'-Nucleotdase_C"/>
</dbReference>
<feature type="signal peptide" evidence="3">
    <location>
        <begin position="1"/>
        <end position="36"/>
    </location>
</feature>
<feature type="region of interest" description="Disordered" evidence="1">
    <location>
        <begin position="680"/>
        <end position="824"/>
    </location>
</feature>
<reference evidence="5 6" key="1">
    <citation type="submission" date="2021-03" db="EMBL/GenBank/DDBJ databases">
        <title>Sequencing the genomes of 1000 actinobacteria strains.</title>
        <authorList>
            <person name="Klenk H.-P."/>
        </authorList>
    </citation>
    <scope>NUCLEOTIDE SEQUENCE [LARGE SCALE GENOMIC DNA]</scope>
    <source>
        <strain evidence="5 6">DSM 14564</strain>
    </source>
</reference>
<name>A0ABS4YJK8_9MICO</name>
<sequence length="855" mass="88449">MLDIPARRLARGASVGLGAAALVAASAVMPLGAAVAAEAGDEVTLLTFNDFHGALDAGDAFACTVVTEQGEHENSALLSAGDNVGGSAFVSAVANDEPTLDFLNALGVDASAIGNHEYDQGQDDLNGRISESADFPYIAANVFHEGTDDHAQTPYTIVDAGDVNVAVIGAVTTKTYGKVSPAMIEGLEIRDPVDSVNAAVEQLEGSGEEYDVIVASYHEGASGNAAPGEAPANSDPIFDKIVTETSAEVDAIFNGDSHQTYAYDAPVPGQDGEVRPIVQTGSSGANLGSVTLQLGDDDWDVVDSGTELIPTENTDPATCAGNDTYEKASTVVAEAVENAKEEGSVEVGTIADDITTSWDSTVAAYDEDGIRRTQAPVTDQANTKGDDRSRHSAAGDMLADSMTWWLENKGAEQDHEVIGWMNPGGIRAELWYDAAGADGDGVVTYAEANTMVPFGNTLNTGEVTGAQFVQMLEEQWQRDESGAPTSEFLAFSVSNNVEYTFDSTAGMDEHITSVRIDDEPIDLEGTYTIVTASFLFEGGDNMWTLSEAADVSDSGVLDRDAFVQYLDAHQNLEPDYSQRQLDLQILDAGEYDSAAGVDRDPVLRIGGLESLSLGAPRIETVVVDAGEYGSFEAPYEMVEDLGRAYGDVTLTDWLCVPEGTEVPLSITAIPDTGTDITFDIPSFTWTSGGAPDGCATDDGEDATPPPSDGGDSGDDSAQGGDDEGGDDQGDDSAQGGDDQGSDGQGEDSAQGGDDEGSDDQGEDSAQGGDDEGSDGQGEDSAQGGDQGNVPQDDGTVTPAVDDTTGGASTDGTTAGETPAGLARTGADVGPLAAVIGFLTLAGLGALGLRHRLMRR</sequence>
<evidence type="ECO:0000256" key="2">
    <source>
        <dbReference type="SAM" id="Phobius"/>
    </source>
</evidence>
<feature type="compositionally biased region" description="Low complexity" evidence="1">
    <location>
        <begin position="799"/>
        <end position="817"/>
    </location>
</feature>
<evidence type="ECO:0000313" key="5">
    <source>
        <dbReference type="EMBL" id="MBP2408982.1"/>
    </source>
</evidence>
<keyword evidence="3" id="KW-0732">Signal</keyword>
<dbReference type="GO" id="GO:0008253">
    <property type="term" value="F:5'-nucleotidase activity"/>
    <property type="evidence" value="ECO:0007669"/>
    <property type="project" value="UniProtKB-EC"/>
</dbReference>
<feature type="domain" description="5'-Nucleotidase C-terminal" evidence="4">
    <location>
        <begin position="383"/>
        <end position="544"/>
    </location>
</feature>
<keyword evidence="2" id="KW-0812">Transmembrane</keyword>
<feature type="compositionally biased region" description="Acidic residues" evidence="1">
    <location>
        <begin position="720"/>
        <end position="730"/>
    </location>
</feature>
<dbReference type="InterPro" id="IPR029052">
    <property type="entry name" value="Metallo-depent_PP-like"/>
</dbReference>
<dbReference type="SUPFAM" id="SSF55816">
    <property type="entry name" value="5'-nucleotidase (syn. UDP-sugar hydrolase), C-terminal domain"/>
    <property type="match status" value="1"/>
</dbReference>
<keyword evidence="2" id="KW-1133">Transmembrane helix</keyword>
<dbReference type="Gene3D" id="3.90.780.10">
    <property type="entry name" value="5'-Nucleotidase, C-terminal domain"/>
    <property type="match status" value="1"/>
</dbReference>
<organism evidence="5 6">
    <name type="scientific">Brachybacterium fresconis</name>
    <dbReference type="NCBI Taxonomy" id="173363"/>
    <lineage>
        <taxon>Bacteria</taxon>
        <taxon>Bacillati</taxon>
        <taxon>Actinomycetota</taxon>
        <taxon>Actinomycetes</taxon>
        <taxon>Micrococcales</taxon>
        <taxon>Dermabacteraceae</taxon>
        <taxon>Brachybacterium</taxon>
    </lineage>
</organism>
<dbReference type="InterPro" id="IPR006179">
    <property type="entry name" value="5_nucleotidase/apyrase"/>
</dbReference>
<evidence type="ECO:0000313" key="6">
    <source>
        <dbReference type="Proteomes" id="UP000698222"/>
    </source>
</evidence>
<dbReference type="Pfam" id="PF02872">
    <property type="entry name" value="5_nucleotid_C"/>
    <property type="match status" value="1"/>
</dbReference>
<evidence type="ECO:0000259" key="4">
    <source>
        <dbReference type="Pfam" id="PF02872"/>
    </source>
</evidence>
<dbReference type="EMBL" id="JAGIOC010000001">
    <property type="protein sequence ID" value="MBP2408982.1"/>
    <property type="molecule type" value="Genomic_DNA"/>
</dbReference>
<dbReference type="PANTHER" id="PTHR11575">
    <property type="entry name" value="5'-NUCLEOTIDASE-RELATED"/>
    <property type="match status" value="1"/>
</dbReference>
<keyword evidence="6" id="KW-1185">Reference proteome</keyword>
<feature type="transmembrane region" description="Helical" evidence="2">
    <location>
        <begin position="828"/>
        <end position="848"/>
    </location>
</feature>